<gene>
    <name evidence="2" type="ORF">M0R89_06165</name>
</gene>
<reference evidence="2 3" key="1">
    <citation type="submission" date="2022-04" db="EMBL/GenBank/DDBJ databases">
        <title>Diverse halophilic archaea isolated from saline environments.</title>
        <authorList>
            <person name="Cui H.-L."/>
        </authorList>
    </citation>
    <scope>NUCLEOTIDE SEQUENCE [LARGE SCALE GENOMIC DNA]</scope>
    <source>
        <strain evidence="2 3">XZYJT49</strain>
    </source>
</reference>
<dbReference type="KEGG" id="halx:M0R89_06165"/>
<evidence type="ECO:0000259" key="1">
    <source>
        <dbReference type="Pfam" id="PF26405"/>
    </source>
</evidence>
<dbReference type="RefSeq" id="WP_248651684.1">
    <property type="nucleotide sequence ID" value="NZ_CP096659.1"/>
</dbReference>
<evidence type="ECO:0000313" key="3">
    <source>
        <dbReference type="Proteomes" id="UP000830729"/>
    </source>
</evidence>
<keyword evidence="3" id="KW-1185">Reference proteome</keyword>
<sequence length="91" mass="10101">MATKDITDSSTGEDFEDAEELQWVLAKTLLDANAHSTQALENYLLLTHRGDGSANLDSVQESIRRAIDEHETIIEELELASEAVAEWQNGE</sequence>
<name>A0A8U0HYD5_9EURY</name>
<feature type="domain" description="DUF8103" evidence="1">
    <location>
        <begin position="9"/>
        <end position="86"/>
    </location>
</feature>
<dbReference type="GeneID" id="72184766"/>
<organism evidence="2 3">
    <name type="scientific">Halorussus limi</name>
    <dbReference type="NCBI Taxonomy" id="2938695"/>
    <lineage>
        <taxon>Archaea</taxon>
        <taxon>Methanobacteriati</taxon>
        <taxon>Methanobacteriota</taxon>
        <taxon>Stenosarchaea group</taxon>
        <taxon>Halobacteria</taxon>
        <taxon>Halobacteriales</taxon>
        <taxon>Haladaptataceae</taxon>
        <taxon>Halorussus</taxon>
    </lineage>
</organism>
<dbReference type="AlphaFoldDB" id="A0A8U0HYD5"/>
<dbReference type="InterPro" id="IPR058416">
    <property type="entry name" value="DUF8103"/>
</dbReference>
<dbReference type="EMBL" id="CP096659">
    <property type="protein sequence ID" value="UPV75646.1"/>
    <property type="molecule type" value="Genomic_DNA"/>
</dbReference>
<dbReference type="Pfam" id="PF26405">
    <property type="entry name" value="DUF8103"/>
    <property type="match status" value="1"/>
</dbReference>
<evidence type="ECO:0000313" key="2">
    <source>
        <dbReference type="EMBL" id="UPV75646.1"/>
    </source>
</evidence>
<accession>A0A8U0HYD5</accession>
<protein>
    <recommendedName>
        <fullName evidence="1">DUF8103 domain-containing protein</fullName>
    </recommendedName>
</protein>
<proteinExistence type="predicted"/>
<dbReference type="Proteomes" id="UP000830729">
    <property type="component" value="Chromosome"/>
</dbReference>